<dbReference type="EMBL" id="QWFA01000400">
    <property type="protein sequence ID" value="ROV64259.1"/>
    <property type="molecule type" value="Genomic_DNA"/>
</dbReference>
<gene>
    <name evidence="2" type="ORF">D3105_33965</name>
</gene>
<name>A0A423UPJ9_STRGL</name>
<evidence type="ECO:0000256" key="1">
    <source>
        <dbReference type="SAM" id="MobiDB-lite"/>
    </source>
</evidence>
<organism evidence="2 3">
    <name type="scientific">Streptomyces globisporus</name>
    <dbReference type="NCBI Taxonomy" id="1908"/>
    <lineage>
        <taxon>Bacteria</taxon>
        <taxon>Bacillati</taxon>
        <taxon>Actinomycetota</taxon>
        <taxon>Actinomycetes</taxon>
        <taxon>Kitasatosporales</taxon>
        <taxon>Streptomycetaceae</taxon>
        <taxon>Streptomyces</taxon>
    </lineage>
</organism>
<comment type="caution">
    <text evidence="2">The sequence shown here is derived from an EMBL/GenBank/DDBJ whole genome shotgun (WGS) entry which is preliminary data.</text>
</comment>
<sequence>AYPAAPPAAHAPAWGAGGAGGAC</sequence>
<dbReference type="Proteomes" id="UP000285596">
    <property type="component" value="Unassembled WGS sequence"/>
</dbReference>
<reference evidence="2 3" key="1">
    <citation type="submission" date="2018-08" db="EMBL/GenBank/DDBJ databases">
        <title>Streptomyces globisporus 1912-4Crt, whole genome shotgun sequence.</title>
        <authorList>
            <person name="Matselyukh B."/>
        </authorList>
    </citation>
    <scope>NUCLEOTIDE SEQUENCE [LARGE SCALE GENOMIC DNA]</scope>
    <source>
        <strain evidence="2 3">1912-4Crt</strain>
    </source>
</reference>
<protein>
    <submittedName>
        <fullName evidence="2">Zf-TFIIB domain containing protein</fullName>
    </submittedName>
</protein>
<evidence type="ECO:0000313" key="2">
    <source>
        <dbReference type="EMBL" id="ROV64259.1"/>
    </source>
</evidence>
<feature type="region of interest" description="Disordered" evidence="1">
    <location>
        <begin position="1"/>
        <end position="23"/>
    </location>
</feature>
<feature type="non-terminal residue" evidence="2">
    <location>
        <position position="1"/>
    </location>
</feature>
<dbReference type="AlphaFoldDB" id="A0A423UPJ9"/>
<evidence type="ECO:0000313" key="3">
    <source>
        <dbReference type="Proteomes" id="UP000285596"/>
    </source>
</evidence>
<accession>A0A423UPJ9</accession>
<proteinExistence type="predicted"/>